<dbReference type="PANTHER" id="PTHR12725:SF117">
    <property type="entry name" value="HALOACID DEHALOGENASE-LIKE HYDROLASE"/>
    <property type="match status" value="1"/>
</dbReference>
<dbReference type="SUPFAM" id="SSF56784">
    <property type="entry name" value="HAD-like"/>
    <property type="match status" value="1"/>
</dbReference>
<reference evidence="2" key="1">
    <citation type="journal article" date="2015" name="Genome Announc.">
        <title>Complete Genome Sequence of Herbaspirillum hiltneri N3 (DSM 17495), Isolated from Surface-Sterilized Wheat Roots.</title>
        <authorList>
            <person name="Guizelini D."/>
            <person name="Saizaki P.M."/>
            <person name="Coimbra N.A."/>
            <person name="Weiss V.A."/>
            <person name="Faoro H."/>
            <person name="Sfeir M.Z."/>
            <person name="Baura V.A."/>
            <person name="Monteiro R.A."/>
            <person name="Chubatsu L.S."/>
            <person name="Souza E.M."/>
            <person name="Cruz L.M."/>
            <person name="Pedrosa F.O."/>
            <person name="Raittz R.T."/>
            <person name="Marchaukoski J.N."/>
            <person name="Steffens M.B."/>
        </authorList>
    </citation>
    <scope>NUCLEOTIDE SEQUENCE [LARGE SCALE GENOMIC DNA]</scope>
    <source>
        <strain evidence="2">N3</strain>
    </source>
</reference>
<dbReference type="EMBL" id="CP011409">
    <property type="protein sequence ID" value="AKZ61757.1"/>
    <property type="molecule type" value="Genomic_DNA"/>
</dbReference>
<organism evidence="1 2">
    <name type="scientific">Herbaspirillum hiltneri N3</name>
    <dbReference type="NCBI Taxonomy" id="1262470"/>
    <lineage>
        <taxon>Bacteria</taxon>
        <taxon>Pseudomonadati</taxon>
        <taxon>Pseudomonadota</taxon>
        <taxon>Betaproteobacteria</taxon>
        <taxon>Burkholderiales</taxon>
        <taxon>Oxalobacteraceae</taxon>
        <taxon>Herbaspirillum</taxon>
    </lineage>
</organism>
<dbReference type="SFLD" id="SFLDG01129">
    <property type="entry name" value="C1.5:_HAD__Beta-PGM__Phosphata"/>
    <property type="match status" value="1"/>
</dbReference>
<protein>
    <submittedName>
        <fullName evidence="1">Phosphoglycolate phosphatase</fullName>
    </submittedName>
</protein>
<dbReference type="NCBIfam" id="TIGR01509">
    <property type="entry name" value="HAD-SF-IA-v3"/>
    <property type="match status" value="1"/>
</dbReference>
<dbReference type="SFLD" id="SFLDS00003">
    <property type="entry name" value="Haloacid_Dehalogenase"/>
    <property type="match status" value="1"/>
</dbReference>
<sequence length="241" mass="27835">MSSQPLWLFDLDNTLHNASHAIFPAINANMNLFMERVLKEQGLPADQDAVNAMRQRYWRLYGATLLGMVQHHQVRPEDFLRDAHDFDDLFGMIRAERGLLNLLERLPGRKILLTNAPLRYSRDVVRHLGLHRHFDKHISIESMRVHGKLKPKPSRQMLQQLLARERVPAHRCILVEDTVVNLKSAKELGMRTAWITQYLAGNPHFSPAGVRRMQTMHPTYVDVKVRSVRQLAAHLRRLAGA</sequence>
<dbReference type="RefSeq" id="WP_053195256.1">
    <property type="nucleotide sequence ID" value="NZ_CP011409.1"/>
</dbReference>
<dbReference type="Proteomes" id="UP000063429">
    <property type="component" value="Chromosome"/>
</dbReference>
<dbReference type="SFLD" id="SFLDG01132">
    <property type="entry name" value="C1.5.3:_5'-Nucleotidase_Like"/>
    <property type="match status" value="1"/>
</dbReference>
<dbReference type="NCBIfam" id="TIGR01993">
    <property type="entry name" value="Pyr-5-nucltdase"/>
    <property type="match status" value="1"/>
</dbReference>
<keyword evidence="2" id="KW-1185">Reference proteome</keyword>
<dbReference type="InterPro" id="IPR036412">
    <property type="entry name" value="HAD-like_sf"/>
</dbReference>
<dbReference type="Gene3D" id="3.40.50.1000">
    <property type="entry name" value="HAD superfamily/HAD-like"/>
    <property type="match status" value="1"/>
</dbReference>
<accession>A0ABN4HUB9</accession>
<gene>
    <name evidence="1" type="ORF">F506_02915</name>
</gene>
<evidence type="ECO:0000313" key="2">
    <source>
        <dbReference type="Proteomes" id="UP000063429"/>
    </source>
</evidence>
<evidence type="ECO:0000313" key="1">
    <source>
        <dbReference type="EMBL" id="AKZ61757.1"/>
    </source>
</evidence>
<dbReference type="InterPro" id="IPR006439">
    <property type="entry name" value="HAD-SF_hydro_IA"/>
</dbReference>
<dbReference type="Pfam" id="PF00702">
    <property type="entry name" value="Hydrolase"/>
    <property type="match status" value="1"/>
</dbReference>
<dbReference type="InterPro" id="IPR010237">
    <property type="entry name" value="Pyr-5-nucltdase"/>
</dbReference>
<dbReference type="InterPro" id="IPR023214">
    <property type="entry name" value="HAD_sf"/>
</dbReference>
<dbReference type="Gene3D" id="1.10.150.450">
    <property type="match status" value="1"/>
</dbReference>
<name>A0ABN4HUB9_9BURK</name>
<dbReference type="PANTHER" id="PTHR12725">
    <property type="entry name" value="HALOACID DEHALOGENASE-LIKE HYDROLASE"/>
    <property type="match status" value="1"/>
</dbReference>
<proteinExistence type="predicted"/>